<dbReference type="Gene3D" id="2.30.110.10">
    <property type="entry name" value="Electron Transport, Fmn-binding Protein, Chain A"/>
    <property type="match status" value="1"/>
</dbReference>
<evidence type="ECO:0000313" key="2">
    <source>
        <dbReference type="Proteomes" id="UP001611383"/>
    </source>
</evidence>
<dbReference type="PANTHER" id="PTHR42815:SF2">
    <property type="entry name" value="FAD-BINDING, PUTATIVE (AFU_ORTHOLOGUE AFUA_6G07600)-RELATED"/>
    <property type="match status" value="1"/>
</dbReference>
<gene>
    <name evidence="1" type="ORF">F0U60_37285</name>
</gene>
<dbReference type="SUPFAM" id="SSF50475">
    <property type="entry name" value="FMN-binding split barrel"/>
    <property type="match status" value="1"/>
</dbReference>
<dbReference type="InterPro" id="IPR012349">
    <property type="entry name" value="Split_barrel_FMN-bd"/>
</dbReference>
<organism evidence="1 2">
    <name type="scientific">Archangium minus</name>
    <dbReference type="NCBI Taxonomy" id="83450"/>
    <lineage>
        <taxon>Bacteria</taxon>
        <taxon>Pseudomonadati</taxon>
        <taxon>Myxococcota</taxon>
        <taxon>Myxococcia</taxon>
        <taxon>Myxococcales</taxon>
        <taxon>Cystobacterineae</taxon>
        <taxon>Archangiaceae</taxon>
        <taxon>Archangium</taxon>
    </lineage>
</organism>
<accession>A0ABY9X170</accession>
<keyword evidence="2" id="KW-1185">Reference proteome</keyword>
<evidence type="ECO:0000313" key="1">
    <source>
        <dbReference type="EMBL" id="WNG49142.1"/>
    </source>
</evidence>
<dbReference type="Proteomes" id="UP001611383">
    <property type="component" value="Chromosome"/>
</dbReference>
<reference evidence="1 2" key="1">
    <citation type="submission" date="2019-08" db="EMBL/GenBank/DDBJ databases">
        <title>Archangium and Cystobacter genomes.</title>
        <authorList>
            <person name="Chen I.-C.K."/>
            <person name="Wielgoss S."/>
        </authorList>
    </citation>
    <scope>NUCLEOTIDE SEQUENCE [LARGE SCALE GENOMIC DNA]</scope>
    <source>
        <strain evidence="1 2">Cbm 6</strain>
    </source>
</reference>
<name>A0ABY9X170_9BACT</name>
<sequence>MPPDTLSTPGVPPPGWSLEQSPFHAGEQAVQERVGVRERLEQTGRRVIRPFMPDQHRELFCKLPFLLVGSLDDERRPCASILVGQPGFVSSPDARTLVVSARPGFGDALGRNLVPGAPLGLLGIQLETRRRNRMNGTVVELDEDRFTVRVEQSFGNCPKYIQAREPVFVAEPTRATEPRPVRQEGSLLSGASAALIEHADTFFIATASPAARGGEPVEGVDISHRGGKPGFVRVTEEAGRTVLTVPDFSGNRHFNTLGNLVLHPRAGLLFVDFTSGGLLSLTGETEIIWDGPEVEAFLGAERLVRFRVTEGTWIDNGVPLRWSAPRHRPHELGHLSSAP</sequence>
<dbReference type="PANTHER" id="PTHR42815">
    <property type="entry name" value="FAD-BINDING, PUTATIVE (AFU_ORTHOLOGUE AFUA_6G07600)-RELATED"/>
    <property type="match status" value="1"/>
</dbReference>
<dbReference type="EMBL" id="CP043494">
    <property type="protein sequence ID" value="WNG49142.1"/>
    <property type="molecule type" value="Genomic_DNA"/>
</dbReference>
<proteinExistence type="predicted"/>
<protein>
    <submittedName>
        <fullName evidence="1">Flavin-nucleotide-binding protein</fullName>
    </submittedName>
</protein>